<keyword evidence="1 4" id="KW-0732">Signal</keyword>
<evidence type="ECO:0000313" key="6">
    <source>
        <dbReference type="FlyBase" id="FBgn0039298"/>
    </source>
</evidence>
<proteinExistence type="inferred from homology"/>
<feature type="signal peptide" evidence="4">
    <location>
        <begin position="1"/>
        <end position="18"/>
    </location>
</feature>
<reference evidence="5 7" key="8">
    <citation type="journal article" date="2007" name="Science">
        <title>Sequence finishing and mapping of Drosophila melanogaster heterochromatin.</title>
        <authorList>
            <person name="Hoskins R.A."/>
            <person name="Carlson J.W."/>
            <person name="Kennedy C."/>
            <person name="Acevedo D."/>
            <person name="Evans-Holm M."/>
            <person name="Frise E."/>
            <person name="Wan K.H."/>
            <person name="Park S."/>
            <person name="Mendez-Lago M."/>
            <person name="Rossi F."/>
            <person name="Villasante A."/>
            <person name="Dimitri P."/>
            <person name="Karpen G.H."/>
            <person name="Celniker S.E."/>
        </authorList>
    </citation>
    <scope>NUCLEOTIDE SEQUENCE [LARGE SCALE GENOMIC DNA]</scope>
    <source>
        <strain evidence="7">Berkeley</strain>
    </source>
</reference>
<reference evidence="5 7" key="11">
    <citation type="journal article" date="2015" name="Genome Res.">
        <title>The Release 6 reference sequence of the Drosophila melanogaster genome.</title>
        <authorList>
            <person name="Hoskins R.A."/>
            <person name="Carlson J.W."/>
            <person name="Wan K.H."/>
            <person name="Park S."/>
            <person name="Mendez I."/>
            <person name="Galle S.E."/>
            <person name="Booth B.W."/>
            <person name="Pfeiffer B.D."/>
            <person name="George R.A."/>
            <person name="Svirskas R."/>
            <person name="Krzywinski M."/>
            <person name="Schein J."/>
            <person name="Accardo M.C."/>
            <person name="Damia E."/>
            <person name="Messina G."/>
            <person name="Mendez-Lago M."/>
            <person name="de Pablos B."/>
            <person name="Demakova O.V."/>
            <person name="Andreyeva E.N."/>
            <person name="Boldyreva L.V."/>
            <person name="Marra M."/>
            <person name="Carvalho A.B."/>
            <person name="Dimitri P."/>
            <person name="Villasante A."/>
            <person name="Zhimulev I.F."/>
            <person name="Rubin G.M."/>
            <person name="Karpen G.H."/>
            <person name="Celniker S.E."/>
        </authorList>
    </citation>
    <scope>NUCLEOTIDE SEQUENCE [LARGE SCALE GENOMIC DNA]</scope>
    <source>
        <strain evidence="7">Berkeley</strain>
    </source>
</reference>
<evidence type="ECO:0000256" key="1">
    <source>
        <dbReference type="ARBA" id="ARBA00022729"/>
    </source>
</evidence>
<dbReference type="ExpressionAtlas" id="A0A0B4LHM9">
    <property type="expression patterns" value="baseline and differential"/>
</dbReference>
<keyword evidence="7" id="KW-1185">Reference proteome</keyword>
<reference evidence="5 7" key="4">
    <citation type="journal article" date="2002" name="Genome Biol.">
        <title>The transposable elements of the Drosophila melanogaster euchromatin: a genomics perspective.</title>
        <authorList>
            <person name="Kaminker J.S."/>
            <person name="Bergman C.M."/>
            <person name="Kronmiller B."/>
            <person name="Carlson J."/>
            <person name="Svirskas R."/>
            <person name="Patel S."/>
            <person name="Frise E."/>
            <person name="Wheeler D.A."/>
            <person name="Lewis S.E."/>
            <person name="Rubin G.M."/>
            <person name="Ashburner M."/>
            <person name="Celniker S.E."/>
        </authorList>
    </citation>
    <scope>NUCLEOTIDE SEQUENCE [LARGE SCALE GENOMIC DNA]</scope>
    <source>
        <strain evidence="7">Berkeley</strain>
    </source>
</reference>
<feature type="chain" id="PRO_5002092795" evidence="4">
    <location>
        <begin position="19"/>
        <end position="249"/>
    </location>
</feature>
<dbReference type="Pfam" id="PF06585">
    <property type="entry name" value="JHBP"/>
    <property type="match status" value="1"/>
</dbReference>
<reference evidence="5 7" key="1">
    <citation type="journal article" date="2000" name="Science">
        <title>The genome sequence of Drosophila melanogaster.</title>
        <authorList>
            <person name="Adams M.D."/>
            <person name="Celniker S.E."/>
            <person name="Holt R.A."/>
            <person name="Evans C.A."/>
            <person name="Gocayne J.D."/>
            <person name="Amanatides P.G."/>
            <person name="Scherer S.E."/>
            <person name="Li P.W."/>
            <person name="Hoskins R.A."/>
            <person name="Galle R.F."/>
            <person name="George R.A."/>
            <person name="Lewis S.E."/>
            <person name="Richards S."/>
            <person name="Ashburner M."/>
            <person name="Henderson S.N."/>
            <person name="Sutton G.G."/>
            <person name="Wortman J.R."/>
            <person name="Yandell M.D."/>
            <person name="Zhang Q."/>
            <person name="Chen L.X."/>
            <person name="Brandon R.C."/>
            <person name="Rogers Y.H."/>
            <person name="Blazej R.G."/>
            <person name="Champe M."/>
            <person name="Pfeiffer B.D."/>
            <person name="Wan K.H."/>
            <person name="Doyle C."/>
            <person name="Baxter E.G."/>
            <person name="Helt G."/>
            <person name="Nelson C.R."/>
            <person name="Gabor G.L."/>
            <person name="Abril J.F."/>
            <person name="Agbayani A."/>
            <person name="An H.J."/>
            <person name="Andrews-Pfannkoch C."/>
            <person name="Baldwin D."/>
            <person name="Ballew R.M."/>
            <person name="Basu A."/>
            <person name="Baxendale J."/>
            <person name="Bayraktaroglu L."/>
            <person name="Beasley E.M."/>
            <person name="Beeson K.Y."/>
            <person name="Benos P.V."/>
            <person name="Berman B.P."/>
            <person name="Bhandari D."/>
            <person name="Bolshakov S."/>
            <person name="Borkova D."/>
            <person name="Botchan M.R."/>
            <person name="Bouck J."/>
            <person name="Brokstein P."/>
            <person name="Brottier P."/>
            <person name="Burtis K.C."/>
            <person name="Busam D.A."/>
            <person name="Butler H."/>
            <person name="Cadieu E."/>
            <person name="Center A."/>
            <person name="Chandra I."/>
            <person name="Cherry J.M."/>
            <person name="Cawley S."/>
            <person name="Dahlke C."/>
            <person name="Davenport L.B."/>
            <person name="Davies P."/>
            <person name="de Pablos B."/>
            <person name="Delcher A."/>
            <person name="Deng Z."/>
            <person name="Mays A.D."/>
            <person name="Dew I."/>
            <person name="Dietz S.M."/>
            <person name="Dodson K."/>
            <person name="Doup L.E."/>
            <person name="Downes M."/>
            <person name="Dugan-Rocha S."/>
            <person name="Dunkov B.C."/>
            <person name="Dunn P."/>
            <person name="Durbin K.J."/>
            <person name="Evangelista C.C."/>
            <person name="Ferraz C."/>
            <person name="Ferriera S."/>
            <person name="Fleischmann W."/>
            <person name="Fosler C."/>
            <person name="Gabrielian A.E."/>
            <person name="Garg N.S."/>
            <person name="Gelbart W.M."/>
            <person name="Glasser K."/>
            <person name="Glodek A."/>
            <person name="Gong F."/>
            <person name="Gorrell J.H."/>
            <person name="Gu Z."/>
            <person name="Guan P."/>
            <person name="Harris M."/>
            <person name="Harris N.L."/>
            <person name="Harvey D."/>
            <person name="Heiman T.J."/>
            <person name="Hernandez J.R."/>
            <person name="Houck J."/>
            <person name="Hostin D."/>
            <person name="Houston K.A."/>
            <person name="Howland T.J."/>
            <person name="Wei M.H."/>
            <person name="Ibegwam C."/>
            <person name="Jalali M."/>
            <person name="Kalush F."/>
            <person name="Karpen G.H."/>
            <person name="Ke Z."/>
            <person name="Kennison J.A."/>
            <person name="Ketchum K.A."/>
            <person name="Kimmel B.E."/>
            <person name="Kodira C.D."/>
            <person name="Kraft C."/>
            <person name="Kravitz S."/>
            <person name="Kulp D."/>
            <person name="Lai Z."/>
            <person name="Lasko P."/>
            <person name="Lei Y."/>
            <person name="Levitsky A.A."/>
            <person name="Li J."/>
            <person name="Li Z."/>
            <person name="Liang Y."/>
            <person name="Lin X."/>
            <person name="Liu X."/>
            <person name="Mattei B."/>
            <person name="McIntosh T.C."/>
            <person name="McLeod M.P."/>
            <person name="McPherson D."/>
            <person name="Merkulov G."/>
            <person name="Milshina N.V."/>
            <person name="Mobarry C."/>
            <person name="Morris J."/>
            <person name="Moshrefi A."/>
            <person name="Mount S.M."/>
            <person name="Moy M."/>
            <person name="Murphy B."/>
            <person name="Murphy L."/>
            <person name="Muzny D.M."/>
            <person name="Nelson D.L."/>
            <person name="Nelson D.R."/>
            <person name="Nelson K.A."/>
            <person name="Nixon K."/>
            <person name="Nusskern D.R."/>
            <person name="Pacleb J.M."/>
            <person name="Palazzolo M."/>
            <person name="Pittman G.S."/>
            <person name="Pan S."/>
            <person name="Pollard J."/>
            <person name="Puri V."/>
            <person name="Reese M.G."/>
            <person name="Reinert K."/>
            <person name="Remington K."/>
            <person name="Saunders R.D."/>
            <person name="Scheeler F."/>
            <person name="Shen H."/>
            <person name="Shue B.C."/>
            <person name="Siden-Kiamos I."/>
            <person name="Simpson M."/>
            <person name="Skupski M.P."/>
            <person name="Smith T."/>
            <person name="Spier E."/>
            <person name="Spradling A.C."/>
            <person name="Stapleton M."/>
            <person name="Strong R."/>
            <person name="Sun E."/>
            <person name="Svirskas R."/>
            <person name="Tector C."/>
            <person name="Turner R."/>
            <person name="Venter E."/>
            <person name="Wang A.H."/>
            <person name="Wang X."/>
            <person name="Wang Z.Y."/>
            <person name="Wassarman D.A."/>
            <person name="Weinstock G.M."/>
            <person name="Weissenbach J."/>
            <person name="Williams S.M."/>
            <person name="WoodageT"/>
            <person name="Worley K.C."/>
            <person name="Wu D."/>
            <person name="Yang S."/>
            <person name="Yao Q.A."/>
            <person name="Ye J."/>
            <person name="Yeh R.F."/>
            <person name="Zaveri J.S."/>
            <person name="Zhan M."/>
            <person name="Zhang G."/>
            <person name="Zhao Q."/>
            <person name="Zheng L."/>
            <person name="Zheng X.H."/>
            <person name="Zhong F.N."/>
            <person name="Zhong W."/>
            <person name="Zhou X."/>
            <person name="Zhu S."/>
            <person name="Zhu X."/>
            <person name="Smith H.O."/>
            <person name="Gibbs R.A."/>
            <person name="Myers E.W."/>
            <person name="Rubin G.M."/>
            <person name="Venter J.C."/>
        </authorList>
    </citation>
    <scope>NUCLEOTIDE SEQUENCE [LARGE SCALE GENOMIC DNA]</scope>
    <source>
        <strain evidence="7">Berkeley</strain>
    </source>
</reference>
<name>A0A0B4LHM9_DROME</name>
<reference evidence="5 7" key="10">
    <citation type="journal article" date="2015" name="G3 (Bethesda)">
        <title>Gene Model Annotations for Drosophila melanogaster: The Rule-Benders.</title>
        <authorList>
            <consortium name="FlyBase Consortium"/>
            <person name="Crosby M.A."/>
            <person name="Gramates L.S."/>
            <person name="Dos Santos G."/>
            <person name="Matthews B.B."/>
            <person name="St Pierre S.E."/>
            <person name="Zhou P."/>
            <person name="Schroeder A.J."/>
            <person name="Falls K."/>
            <person name="Emmert D.B."/>
            <person name="Russo S.M."/>
            <person name="Gelbart W.M."/>
            <person name="null"/>
        </authorList>
    </citation>
    <scope>NUCLEOTIDE SEQUENCE [LARGE SCALE GENOMIC DNA]</scope>
    <source>
        <strain evidence="7">Berkeley</strain>
    </source>
</reference>
<dbReference type="BioGRID-ORCS" id="43036">
    <property type="hits" value="0 hits in 1 CRISPR screen"/>
</dbReference>
<dbReference type="CTD" id="43036"/>
<sequence>MFAIAFAVVLCLLVSVDAKFPEDPKPCKYGDGECIMKLCNTLFSENSAEGDPGLNLMQLDPLKVDRMVISQGESSSPVGITLTFTDNLLYGIKDQRIVKVKGFGRDLTAKHEVKIVTKTFSLVGPYNIQGKVLILPISGTGQSNMTMVNVRAIVSFSGKPLVKNGETYLDVTDLKITMKPESSHYHFSNLFNGDKALGDNMNVFLNENSEAIYKETAKAIDRSFGKLYLGVVKGVFSKLPYAKFFADES</sequence>
<reference evidence="5 7" key="6">
    <citation type="journal article" date="2005" name="PLoS Comput. Biol.">
        <title>Combined evidence annotation of transposable elements in genome sequences.</title>
        <authorList>
            <person name="Quesneville H."/>
            <person name="Bergman C.M."/>
            <person name="Andrieu O."/>
            <person name="Autard D."/>
            <person name="Nouaud D."/>
            <person name="Ashburner M."/>
            <person name="Anxolabehere D."/>
        </authorList>
    </citation>
    <scope>NUCLEOTIDE SEQUENCE [LARGE SCALE GENOMIC DNA]</scope>
    <source>
        <strain evidence="7">Berkeley</strain>
    </source>
</reference>
<reference evidence="5 7" key="9">
    <citation type="journal article" date="2015" name="G3 (Bethesda)">
        <title>Gene Model Annotations for Drosophila melanogaster: Impact of High-Throughput Data.</title>
        <authorList>
            <consortium name="FlyBase Consortium"/>
            <person name="Matthews B.B."/>
            <person name="Dos Santos G."/>
            <person name="Crosby M.A."/>
            <person name="Emmert D.B."/>
            <person name="St Pierre S.E."/>
            <person name="Gramates L.S."/>
            <person name="Zhou P."/>
            <person name="Schroeder A.J."/>
            <person name="Falls K."/>
            <person name="Strelets V."/>
            <person name="Russo S.M."/>
            <person name="Gelbart W.M."/>
            <person name="null"/>
        </authorList>
    </citation>
    <scope>NUCLEOTIDE SEQUENCE [LARGE SCALE GENOMIC DNA]</scope>
    <source>
        <strain evidence="7">Berkeley</strain>
    </source>
</reference>
<accession>A0A0B4LHM9</accession>
<dbReference type="VEuPathDB" id="VectorBase:FBgn0039298"/>
<dbReference type="PhylomeDB" id="A0A0B4LHM9"/>
<dbReference type="PANTHER" id="PTHR11008">
    <property type="entry name" value="PROTEIN TAKEOUT-LIKE PROTEIN"/>
    <property type="match status" value="1"/>
</dbReference>
<dbReference type="SMART" id="SM00700">
    <property type="entry name" value="JHBP"/>
    <property type="match status" value="1"/>
</dbReference>
<reference evidence="5 7" key="7">
    <citation type="journal article" date="2007" name="Science">
        <title>The Release 5.1 annotation of Drosophila melanogaster heterochromatin.</title>
        <authorList>
            <person name="Smith C.D."/>
            <person name="Shu S."/>
            <person name="Mungall C.J."/>
            <person name="Karpen G.H."/>
        </authorList>
    </citation>
    <scope>NUCLEOTIDE SEQUENCE [LARGE SCALE GENOMIC DNA]</scope>
    <source>
        <strain evidence="7">Berkeley</strain>
    </source>
</reference>
<dbReference type="InterPro" id="IPR010562">
    <property type="entry name" value="Haemolymph_juvenile_hormone-bd"/>
</dbReference>
<dbReference type="KEGG" id="dme:Dmel_CG11853"/>
<dbReference type="SMR" id="A0A0B4LHM9"/>
<organism evidence="5 7">
    <name type="scientific">Drosophila melanogaster</name>
    <name type="common">Fruit fly</name>
    <dbReference type="NCBI Taxonomy" id="7227"/>
    <lineage>
        <taxon>Eukaryota</taxon>
        <taxon>Metazoa</taxon>
        <taxon>Ecdysozoa</taxon>
        <taxon>Arthropoda</taxon>
        <taxon>Hexapoda</taxon>
        <taxon>Insecta</taxon>
        <taxon>Pterygota</taxon>
        <taxon>Neoptera</taxon>
        <taxon>Endopterygota</taxon>
        <taxon>Diptera</taxon>
        <taxon>Brachycera</taxon>
        <taxon>Muscomorpha</taxon>
        <taxon>Ephydroidea</taxon>
        <taxon>Drosophilidae</taxon>
        <taxon>Drosophila</taxon>
        <taxon>Sophophora</taxon>
    </lineage>
</organism>
<dbReference type="RefSeq" id="NP_524497.1">
    <property type="nucleotide sequence ID" value="NM_079773.2"/>
</dbReference>
<keyword evidence="2" id="KW-0090">Biological rhythms</keyword>
<dbReference type="Bgee" id="FBgn0039298">
    <property type="expression patterns" value="Expressed in epithelial cell in antenna and 73 other cell types or tissues"/>
</dbReference>
<dbReference type="GO" id="GO:0007623">
    <property type="term" value="P:circadian rhythm"/>
    <property type="evidence" value="ECO:0007669"/>
    <property type="project" value="UniProtKB-ARBA"/>
</dbReference>
<evidence type="ECO:0000256" key="3">
    <source>
        <dbReference type="ARBA" id="ARBA00060902"/>
    </source>
</evidence>
<evidence type="ECO:0000313" key="7">
    <source>
        <dbReference type="Proteomes" id="UP000000803"/>
    </source>
</evidence>
<dbReference type="RefSeq" id="NP_001287525.1">
    <property type="nucleotide sequence ID" value="NM_001300596.1"/>
</dbReference>
<evidence type="ECO:0000256" key="2">
    <source>
        <dbReference type="ARBA" id="ARBA00023108"/>
    </source>
</evidence>
<dbReference type="OrthoDB" id="8190514at2759"/>
<dbReference type="GeneID" id="43036"/>
<protein>
    <submittedName>
        <fullName evidence="5">Takeout, isoform B</fullName>
    </submittedName>
</protein>
<reference evidence="5 7" key="2">
    <citation type="journal article" date="2002" name="Genome Biol.">
        <title>Finishing a whole-genome shotgun: release 3 of the Drosophila melanogaster euchromatic genome sequence.</title>
        <authorList>
            <person name="Celniker S.E."/>
            <person name="Wheeler D.A."/>
            <person name="Kronmiller B."/>
            <person name="Carlson J.W."/>
            <person name="Halpern A."/>
            <person name="Patel S."/>
            <person name="Adams M."/>
            <person name="Champe M."/>
            <person name="Dugan S.P."/>
            <person name="Frise E."/>
            <person name="Hodgson A."/>
            <person name="George R.A."/>
            <person name="Hoskins R.A."/>
            <person name="Laverty T."/>
            <person name="Muzny D.M."/>
            <person name="Nelson C.R."/>
            <person name="Pacleb J.M."/>
            <person name="Park S."/>
            <person name="Pfeiffer B.D."/>
            <person name="Richards S."/>
            <person name="Sodergren E.J."/>
            <person name="Svirskas R."/>
            <person name="Tabor P.E."/>
            <person name="Wan K."/>
            <person name="Stapleton M."/>
            <person name="Sutton G.G."/>
            <person name="Venter C."/>
            <person name="Weinstock G."/>
            <person name="Scherer S.E."/>
            <person name="Myers E.W."/>
            <person name="Gibbs R.A."/>
            <person name="Rubin G.M."/>
        </authorList>
    </citation>
    <scope>NUCLEOTIDE SEQUENCE [LARGE SCALE GENOMIC DNA]</scope>
    <source>
        <strain evidence="7">Berkeley</strain>
    </source>
</reference>
<dbReference type="FlyBase" id="FBgn0039298">
    <property type="gene designation" value="to"/>
</dbReference>
<dbReference type="AGR" id="FB:FBgn0039298"/>
<dbReference type="FunFam" id="3.15.10.30:FF:000001">
    <property type="entry name" value="Takeout-like protein 1"/>
    <property type="match status" value="1"/>
</dbReference>
<comment type="similarity">
    <text evidence="3">Belongs to the TO family.</text>
</comment>
<reference evidence="5 7" key="5">
    <citation type="journal article" date="2002" name="Genome Biol.">
        <title>Heterochromatic sequences in a Drosophila whole-genome shotgun assembly.</title>
        <authorList>
            <person name="Hoskins R.A."/>
            <person name="Smith C.D."/>
            <person name="Carlson J.W."/>
            <person name="Carvalho A.B."/>
            <person name="Halpern A."/>
            <person name="Kaminker J.S."/>
            <person name="Kennedy C."/>
            <person name="Mungall C.J."/>
            <person name="Sullivan B.A."/>
            <person name="Sutton G.G."/>
            <person name="Yasuhara J.C."/>
            <person name="Wakimoto B.T."/>
            <person name="Myers E.W."/>
            <person name="Celniker S.E."/>
            <person name="Rubin G.M."/>
            <person name="Karpen G.H."/>
        </authorList>
    </citation>
    <scope>NUCLEOTIDE SEQUENCE [LARGE SCALE GENOMIC DNA]</scope>
    <source>
        <strain evidence="7">Berkeley</strain>
    </source>
</reference>
<gene>
    <name evidence="5 6" type="primary">to</name>
    <name evidence="5" type="synonym">CT33074</name>
    <name evidence="5" type="synonym">Dmel\CG11853</name>
    <name evidence="5" type="synonym">JHBP9</name>
    <name evidence="5" type="synonym">Takeout</name>
    <name evidence="5" type="synonym">To</name>
    <name evidence="5 6" type="ORF">CG11853</name>
    <name evidence="5" type="ORF">Dmel_CG11853</name>
</gene>
<dbReference type="InterPro" id="IPR038606">
    <property type="entry name" value="To_sf"/>
</dbReference>
<evidence type="ECO:0000256" key="4">
    <source>
        <dbReference type="SAM" id="SignalP"/>
    </source>
</evidence>
<dbReference type="AlphaFoldDB" id="A0A0B4LHM9"/>
<dbReference type="Gene3D" id="3.15.10.30">
    <property type="entry name" value="Haemolymph juvenile hormone binding protein"/>
    <property type="match status" value="1"/>
</dbReference>
<dbReference type="EMBL" id="AE014297">
    <property type="protein sequence ID" value="AHN57524.1"/>
    <property type="molecule type" value="Genomic_DNA"/>
</dbReference>
<dbReference type="DNASU" id="43036"/>
<reference evidence="5 7" key="3">
    <citation type="journal article" date="2002" name="Genome Biol.">
        <title>Annotation of the Drosophila melanogaster euchromatic genome: a systematic review.</title>
        <authorList>
            <person name="Misra S."/>
            <person name="Crosby M.A."/>
            <person name="Mungall C.J."/>
            <person name="Matthews B.B."/>
            <person name="Campbell K.S."/>
            <person name="Hradecky P."/>
            <person name="Huang Y."/>
            <person name="Kaminker J.S."/>
            <person name="Millburn G.H."/>
            <person name="Prochnik S.E."/>
            <person name="Smith C.D."/>
            <person name="Tupy J.L."/>
            <person name="Whitfied E.J."/>
            <person name="Bayraktaroglu L."/>
            <person name="Berman B.P."/>
            <person name="Bettencourt B.R."/>
            <person name="Celniker S.E."/>
            <person name="de Grey A.D."/>
            <person name="Drysdale R.A."/>
            <person name="Harris N.L."/>
            <person name="Richter J."/>
            <person name="Russo S."/>
            <person name="Schroeder A.J."/>
            <person name="Shu S.Q."/>
            <person name="Stapleton M."/>
            <person name="Yamada C."/>
            <person name="Ashburner M."/>
            <person name="Gelbart W.M."/>
            <person name="Rubin G.M."/>
            <person name="Lewis S.E."/>
        </authorList>
    </citation>
    <scope>GENOME REANNOTATION</scope>
    <source>
        <strain evidence="7">Berkeley</strain>
    </source>
</reference>
<dbReference type="PANTHER" id="PTHR11008:SF40">
    <property type="entry name" value="PROTEIN TAKEOUT"/>
    <property type="match status" value="1"/>
</dbReference>
<dbReference type="Proteomes" id="UP000000803">
    <property type="component" value="Chromosome 3R"/>
</dbReference>
<dbReference type="OMA" id="TTRFHMH"/>
<evidence type="ECO:0000313" key="5">
    <source>
        <dbReference type="EMBL" id="AHN57524.1"/>
    </source>
</evidence>